<sequence>MANPLDSLNYHGRLVAFEGPPEVVLTQLRLLPPSPQILVLPNLEHYLAAGEGEEACCNRHFIYKIHKAATVRHHAALEFLQKATPDRKRLVFVDGGTVGAQALCISAISNSQTGGDLAEADSVFNTPTSNGLSELLKDDDAENWKETAKMRARPMSGSTFGRSEWYNYDIERGDTEVEEQDPITRAMRAADALDRQTESLQPHSHDVDLRNRATNIPRIRSRSRSLSALQLLDTAQSLGDSFLIDGTPSESDVMPGRPSASASVNGGRVQGPLRIRIPSPPLDCLLETGDMPYPPVSLPPGMYDSDSLVLGCDTCGKTHTGLTCPSKHITARNLEKAKMGSEDSQRSGIPGRPAFDYRSQPPVRVSSRHGSRASSYSNGTAAALTAPQTFFDTESMTENESFAESLSETVLPFVEDLVVQFSDGAPDELIELVIQGFKDGIYAERGPDRVSNVYSQPPMPSITPRSSTDESSTFGGNRSMTARSGEYGPFATPDSYDSKIADWMRKGSTAAARTAGHSLTPDDTPPPSRSGLGQKFCIVSCADHKTAVSTQNALRSLLGSYFSVEDWACHPSDFAPIPETDSLWKPLLTGGAECGRKLDLILAIGAQNGVRREYASAIIKQLEMLGTKPGCNPQGGHLDLRYLIANAMQRFTTQPLTSQTRDNPFTDATTLAALLVPHLSAYLSTRGEIRFLVIEYPAKHLGTVLALQKLIGGELVKVAGILDSGKLKAPSAPGALSSASRDVGPGGLRLSFSGVSYILTSTATDAEIASFISTIRSFLKEVSIPERSSSRGFAAHRAQVRAERQAAKIMTKPKFTGIENTSSWPFLETSSSQKLKSSSTVRTPPSPPPELTIVSPAILRTRTTKSQRRTVYPRSPAPSTFISANRRRSHTVPNLGVISSVQTSKVIGEPQRGRVQVVQARGAARRNQESHNYNYPRGTKLDCSTSNSSSSSDKRGRVKIEEVEMGYRGNGVGEDDNEELEEEEGEEDDDDDDDEEEEEQDDGDELENDDDDGEDDDDGGYDSEERRLMPMFMRRESDKGSGQKALKWLGIA</sequence>
<feature type="compositionally biased region" description="Polar residues" evidence="1">
    <location>
        <begin position="463"/>
        <end position="482"/>
    </location>
</feature>
<accession>A0AAN6NHS9</accession>
<organism evidence="2 3">
    <name type="scientific">Diplogelasinospora grovesii</name>
    <dbReference type="NCBI Taxonomy" id="303347"/>
    <lineage>
        <taxon>Eukaryota</taxon>
        <taxon>Fungi</taxon>
        <taxon>Dikarya</taxon>
        <taxon>Ascomycota</taxon>
        <taxon>Pezizomycotina</taxon>
        <taxon>Sordariomycetes</taxon>
        <taxon>Sordariomycetidae</taxon>
        <taxon>Sordariales</taxon>
        <taxon>Diplogelasinosporaceae</taxon>
        <taxon>Diplogelasinospora</taxon>
    </lineage>
</organism>
<dbReference type="Proteomes" id="UP001303473">
    <property type="component" value="Unassembled WGS sequence"/>
</dbReference>
<feature type="compositionally biased region" description="Basic and acidic residues" evidence="1">
    <location>
        <begin position="336"/>
        <end position="345"/>
    </location>
</feature>
<feature type="region of interest" description="Disordered" evidence="1">
    <location>
        <begin position="829"/>
        <end position="888"/>
    </location>
</feature>
<gene>
    <name evidence="2" type="ORF">QBC46DRAFT_402484</name>
</gene>
<feature type="region of interest" description="Disordered" evidence="1">
    <location>
        <begin position="919"/>
        <end position="1052"/>
    </location>
</feature>
<dbReference type="EMBL" id="MU853752">
    <property type="protein sequence ID" value="KAK3946117.1"/>
    <property type="molecule type" value="Genomic_DNA"/>
</dbReference>
<keyword evidence="3" id="KW-1185">Reference proteome</keyword>
<name>A0AAN6NHS9_9PEZI</name>
<evidence type="ECO:0000313" key="3">
    <source>
        <dbReference type="Proteomes" id="UP001303473"/>
    </source>
</evidence>
<feature type="region of interest" description="Disordered" evidence="1">
    <location>
        <begin position="453"/>
        <end position="488"/>
    </location>
</feature>
<feature type="region of interest" description="Disordered" evidence="1">
    <location>
        <begin position="248"/>
        <end position="275"/>
    </location>
</feature>
<feature type="compositionally biased region" description="Basic and acidic residues" evidence="1">
    <location>
        <begin position="1023"/>
        <end position="1041"/>
    </location>
</feature>
<proteinExistence type="predicted"/>
<feature type="region of interest" description="Disordered" evidence="1">
    <location>
        <begin position="336"/>
        <end position="379"/>
    </location>
</feature>
<protein>
    <submittedName>
        <fullName evidence="2">Uncharacterized protein</fullName>
    </submittedName>
</protein>
<dbReference type="AlphaFoldDB" id="A0AAN6NHS9"/>
<feature type="compositionally biased region" description="Low complexity" evidence="1">
    <location>
        <begin position="830"/>
        <end position="843"/>
    </location>
</feature>
<feature type="compositionally biased region" description="Basic and acidic residues" evidence="1">
    <location>
        <begin position="952"/>
        <end position="962"/>
    </location>
</feature>
<evidence type="ECO:0000313" key="2">
    <source>
        <dbReference type="EMBL" id="KAK3946117.1"/>
    </source>
</evidence>
<evidence type="ECO:0000256" key="1">
    <source>
        <dbReference type="SAM" id="MobiDB-lite"/>
    </source>
</evidence>
<feature type="compositionally biased region" description="Acidic residues" evidence="1">
    <location>
        <begin position="973"/>
        <end position="1022"/>
    </location>
</feature>
<reference evidence="3" key="1">
    <citation type="journal article" date="2023" name="Mol. Phylogenet. Evol.">
        <title>Genome-scale phylogeny and comparative genomics of the fungal order Sordariales.</title>
        <authorList>
            <person name="Hensen N."/>
            <person name="Bonometti L."/>
            <person name="Westerberg I."/>
            <person name="Brannstrom I.O."/>
            <person name="Guillou S."/>
            <person name="Cros-Aarteil S."/>
            <person name="Calhoun S."/>
            <person name="Haridas S."/>
            <person name="Kuo A."/>
            <person name="Mondo S."/>
            <person name="Pangilinan J."/>
            <person name="Riley R."/>
            <person name="LaButti K."/>
            <person name="Andreopoulos B."/>
            <person name="Lipzen A."/>
            <person name="Chen C."/>
            <person name="Yan M."/>
            <person name="Daum C."/>
            <person name="Ng V."/>
            <person name="Clum A."/>
            <person name="Steindorff A."/>
            <person name="Ohm R.A."/>
            <person name="Martin F."/>
            <person name="Silar P."/>
            <person name="Natvig D.O."/>
            <person name="Lalanne C."/>
            <person name="Gautier V."/>
            <person name="Ament-Velasquez S.L."/>
            <person name="Kruys A."/>
            <person name="Hutchinson M.I."/>
            <person name="Powell A.J."/>
            <person name="Barry K."/>
            <person name="Miller A.N."/>
            <person name="Grigoriev I.V."/>
            <person name="Debuchy R."/>
            <person name="Gladieux P."/>
            <person name="Hiltunen Thoren M."/>
            <person name="Johannesson H."/>
        </authorList>
    </citation>
    <scope>NUCLEOTIDE SEQUENCE [LARGE SCALE GENOMIC DNA]</scope>
    <source>
        <strain evidence="3">CBS 340.73</strain>
    </source>
</reference>
<comment type="caution">
    <text evidence="2">The sequence shown here is derived from an EMBL/GenBank/DDBJ whole genome shotgun (WGS) entry which is preliminary data.</text>
</comment>